<dbReference type="RefSeq" id="XP_009531306.1">
    <property type="nucleotide sequence ID" value="XM_009533011.1"/>
</dbReference>
<evidence type="ECO:0000313" key="1">
    <source>
        <dbReference type="EMBL" id="EGZ13877.1"/>
    </source>
</evidence>
<reference evidence="1 2" key="1">
    <citation type="journal article" date="2006" name="Science">
        <title>Phytophthora genome sequences uncover evolutionary origins and mechanisms of pathogenesis.</title>
        <authorList>
            <person name="Tyler B.M."/>
            <person name="Tripathy S."/>
            <person name="Zhang X."/>
            <person name="Dehal P."/>
            <person name="Jiang R.H."/>
            <person name="Aerts A."/>
            <person name="Arredondo F.D."/>
            <person name="Baxter L."/>
            <person name="Bensasson D."/>
            <person name="Beynon J.L."/>
            <person name="Chapman J."/>
            <person name="Damasceno C.M."/>
            <person name="Dorrance A.E."/>
            <person name="Dou D."/>
            <person name="Dickerman A.W."/>
            <person name="Dubchak I.L."/>
            <person name="Garbelotto M."/>
            <person name="Gijzen M."/>
            <person name="Gordon S.G."/>
            <person name="Govers F."/>
            <person name="Grunwald N.J."/>
            <person name="Huang W."/>
            <person name="Ivors K.L."/>
            <person name="Jones R.W."/>
            <person name="Kamoun S."/>
            <person name="Krampis K."/>
            <person name="Lamour K.H."/>
            <person name="Lee M.K."/>
            <person name="McDonald W.H."/>
            <person name="Medina M."/>
            <person name="Meijer H.J."/>
            <person name="Nordberg E.K."/>
            <person name="Maclean D.J."/>
            <person name="Ospina-Giraldo M.D."/>
            <person name="Morris P.F."/>
            <person name="Phuntumart V."/>
            <person name="Putnam N.H."/>
            <person name="Rash S."/>
            <person name="Rose J.K."/>
            <person name="Sakihama Y."/>
            <person name="Salamov A.A."/>
            <person name="Savidor A."/>
            <person name="Scheuring C.F."/>
            <person name="Smith B.M."/>
            <person name="Sobral B.W."/>
            <person name="Terry A."/>
            <person name="Torto-Alalibo T.A."/>
            <person name="Win J."/>
            <person name="Xu Z."/>
            <person name="Zhang H."/>
            <person name="Grigoriev I.V."/>
            <person name="Rokhsar D.S."/>
            <person name="Boore J.L."/>
        </authorList>
    </citation>
    <scope>NUCLEOTIDE SEQUENCE [LARGE SCALE GENOMIC DNA]</scope>
    <source>
        <strain evidence="1 2">P6497</strain>
    </source>
</reference>
<sequence length="412" mass="46752">MRIGVGEWIIAVQLDTQDAVPRVDHYELGYREIGDVARHQLGTVIPIRWWYERPRGSDIWYERTHRAVVNEFEAVLPPVDDTVVGNARAASVQYAWKEGDQTLVVQAGDGSVAEANTTNVQGGWALQAPGGRSHHMDMMASYAAWLAFGNFMLVDEEGALIFGNTLRYLKCRGYEDQHRRWIQNQQQRDVARQTVQDGEIGMIYNGKWSESLRRFYWRARSNVLHTNAVKNRFDSRWSASCATCGEVDTQDHRFGLIEPECEYVQELTAKLTTLHRSLISQEWVPDQEIFVPAIAHDIGTSCGLEQRGPWCGNEPSNFLWLTMIRADNGMWLNPQWLDWLGDPAAFSKDLRFLQLLESEAEPNRPRGSPRCMIPVGLIEAMISTFLALKNGGKVFSAAMKVRVGNPHWCIGS</sequence>
<dbReference type="InParanoid" id="G4ZRR8"/>
<dbReference type="AlphaFoldDB" id="G4ZRR8"/>
<dbReference type="GeneID" id="20642254"/>
<protein>
    <submittedName>
        <fullName evidence="1">Uncharacterized protein</fullName>
    </submittedName>
</protein>
<evidence type="ECO:0000313" key="2">
    <source>
        <dbReference type="Proteomes" id="UP000002640"/>
    </source>
</evidence>
<name>G4ZRR8_PHYSP</name>
<accession>G4ZRR8</accession>
<proteinExistence type="predicted"/>
<keyword evidence="2" id="KW-1185">Reference proteome</keyword>
<dbReference type="KEGG" id="psoj:PHYSODRAFT_303256"/>
<gene>
    <name evidence="1" type="ORF">PHYSODRAFT_303256</name>
</gene>
<organism evidence="1 2">
    <name type="scientific">Phytophthora sojae (strain P6497)</name>
    <name type="common">Soybean stem and root rot agent</name>
    <name type="synonym">Phytophthora megasperma f. sp. glycines</name>
    <dbReference type="NCBI Taxonomy" id="1094619"/>
    <lineage>
        <taxon>Eukaryota</taxon>
        <taxon>Sar</taxon>
        <taxon>Stramenopiles</taxon>
        <taxon>Oomycota</taxon>
        <taxon>Peronosporomycetes</taxon>
        <taxon>Peronosporales</taxon>
        <taxon>Peronosporaceae</taxon>
        <taxon>Phytophthora</taxon>
    </lineage>
</organism>
<dbReference type="Proteomes" id="UP000002640">
    <property type="component" value="Unassembled WGS sequence"/>
</dbReference>
<dbReference type="EMBL" id="JH159156">
    <property type="protein sequence ID" value="EGZ13877.1"/>
    <property type="molecule type" value="Genomic_DNA"/>
</dbReference>